<dbReference type="GeneID" id="6076036"/>
<protein>
    <submittedName>
        <fullName evidence="2">Predicted protein</fullName>
    </submittedName>
</protein>
<dbReference type="SUPFAM" id="SSF53474">
    <property type="entry name" value="alpha/beta-Hydrolases"/>
    <property type="match status" value="1"/>
</dbReference>
<organism evidence="3">
    <name type="scientific">Laccaria bicolor (strain S238N-H82 / ATCC MYA-4686)</name>
    <name type="common">Bicoloured deceiver</name>
    <name type="synonym">Laccaria laccata var. bicolor</name>
    <dbReference type="NCBI Taxonomy" id="486041"/>
    <lineage>
        <taxon>Eukaryota</taxon>
        <taxon>Fungi</taxon>
        <taxon>Dikarya</taxon>
        <taxon>Basidiomycota</taxon>
        <taxon>Agaricomycotina</taxon>
        <taxon>Agaricomycetes</taxon>
        <taxon>Agaricomycetidae</taxon>
        <taxon>Agaricales</taxon>
        <taxon>Agaricineae</taxon>
        <taxon>Hydnangiaceae</taxon>
        <taxon>Laccaria</taxon>
    </lineage>
</organism>
<dbReference type="Proteomes" id="UP000001194">
    <property type="component" value="Unassembled WGS sequence"/>
</dbReference>
<dbReference type="PANTHER" id="PTHR43194">
    <property type="entry name" value="HYDROLASE ALPHA/BETA FOLD FAMILY"/>
    <property type="match status" value="1"/>
</dbReference>
<dbReference type="PANTHER" id="PTHR43194:SF2">
    <property type="entry name" value="PEROXISOMAL MEMBRANE PROTEIN LPX1"/>
    <property type="match status" value="1"/>
</dbReference>
<keyword evidence="3" id="KW-1185">Reference proteome</keyword>
<dbReference type="InterPro" id="IPR000073">
    <property type="entry name" value="AB_hydrolase_1"/>
</dbReference>
<dbReference type="KEGG" id="lbc:LACBIDRAFT_296555"/>
<evidence type="ECO:0000313" key="3">
    <source>
        <dbReference type="Proteomes" id="UP000001194"/>
    </source>
</evidence>
<dbReference type="InParanoid" id="B0D935"/>
<dbReference type="Pfam" id="PF12697">
    <property type="entry name" value="Abhydrolase_6"/>
    <property type="match status" value="1"/>
</dbReference>
<dbReference type="AlphaFoldDB" id="B0D935"/>
<accession>B0D935</accession>
<evidence type="ECO:0000313" key="2">
    <source>
        <dbReference type="EMBL" id="EDR09186.1"/>
    </source>
</evidence>
<gene>
    <name evidence="2" type="ORF">LACBIDRAFT_296555</name>
</gene>
<reference evidence="2 3" key="1">
    <citation type="journal article" date="2008" name="Nature">
        <title>The genome of Laccaria bicolor provides insights into mycorrhizal symbiosis.</title>
        <authorList>
            <person name="Martin F."/>
            <person name="Aerts A."/>
            <person name="Ahren D."/>
            <person name="Brun A."/>
            <person name="Danchin E.G.J."/>
            <person name="Duchaussoy F."/>
            <person name="Gibon J."/>
            <person name="Kohler A."/>
            <person name="Lindquist E."/>
            <person name="Pereda V."/>
            <person name="Salamov A."/>
            <person name="Shapiro H.J."/>
            <person name="Wuyts J."/>
            <person name="Blaudez D."/>
            <person name="Buee M."/>
            <person name="Brokstein P."/>
            <person name="Canbaeck B."/>
            <person name="Cohen D."/>
            <person name="Courty P.E."/>
            <person name="Coutinho P.M."/>
            <person name="Delaruelle C."/>
            <person name="Detter J.C."/>
            <person name="Deveau A."/>
            <person name="DiFazio S."/>
            <person name="Duplessis S."/>
            <person name="Fraissinet-Tachet L."/>
            <person name="Lucic E."/>
            <person name="Frey-Klett P."/>
            <person name="Fourrey C."/>
            <person name="Feussner I."/>
            <person name="Gay G."/>
            <person name="Grimwood J."/>
            <person name="Hoegger P.J."/>
            <person name="Jain P."/>
            <person name="Kilaru S."/>
            <person name="Labbe J."/>
            <person name="Lin Y.C."/>
            <person name="Legue V."/>
            <person name="Le Tacon F."/>
            <person name="Marmeisse R."/>
            <person name="Melayah D."/>
            <person name="Montanini B."/>
            <person name="Muratet M."/>
            <person name="Nehls U."/>
            <person name="Niculita-Hirzel H."/>
            <person name="Oudot-Le Secq M.P."/>
            <person name="Peter M."/>
            <person name="Quesneville H."/>
            <person name="Rajashekar B."/>
            <person name="Reich M."/>
            <person name="Rouhier N."/>
            <person name="Schmutz J."/>
            <person name="Yin T."/>
            <person name="Chalot M."/>
            <person name="Henrissat B."/>
            <person name="Kuees U."/>
            <person name="Lucas S."/>
            <person name="Van de Peer Y."/>
            <person name="Podila G.K."/>
            <person name="Polle A."/>
            <person name="Pukkila P.J."/>
            <person name="Richardson P.M."/>
            <person name="Rouze P."/>
            <person name="Sanders I.R."/>
            <person name="Stajich J.E."/>
            <person name="Tunlid A."/>
            <person name="Tuskan G."/>
            <person name="Grigoriev I.V."/>
        </authorList>
    </citation>
    <scope>NUCLEOTIDE SEQUENCE [LARGE SCALE GENOMIC DNA]</scope>
    <source>
        <strain evidence="3">S238N-H82 / ATCC MYA-4686</strain>
    </source>
</reference>
<dbReference type="HOGENOM" id="CLU_032490_0_0_1"/>
<evidence type="ECO:0000259" key="1">
    <source>
        <dbReference type="Pfam" id="PF12697"/>
    </source>
</evidence>
<sequence>MDIDAEYFIFDDPGADGLKITAKRYTSRSRVNKKGLTLLFAHCIGSHKEQWEPVIQRLFQVQETEAEVHRIREAWSFDWQSHGDAAVLNHNLLKDRTKCVCELFCSSYTQPGWGSVYEWTPALAAFIRSPRMQGHRIVPLGHSAGAAAMLLTTKEIPPSTFAAMILIEPTIVTREVFNSELEDRMSAMDFSVAATSSRRDVWPSRDEAFHYFKKRIPWRVWDERVILLLTRYGLRELPGGGGVTLKCERKMEAVSYPDTEPHFEAAIQLCNVCHAIPIHLIWGTRNDLVPEFIQDSLADVTEGRIVASVTKIKQAGHMVVQEQPDALAKAISDILVRIGPGCQIIADRSKL</sequence>
<proteinExistence type="predicted"/>
<dbReference type="Gene3D" id="3.40.50.1820">
    <property type="entry name" value="alpha/beta hydrolase"/>
    <property type="match status" value="1"/>
</dbReference>
<name>B0D935_LACBS</name>
<dbReference type="EMBL" id="DS547100">
    <property type="protein sequence ID" value="EDR09186.1"/>
    <property type="molecule type" value="Genomic_DNA"/>
</dbReference>
<feature type="domain" description="AB hydrolase-1" evidence="1">
    <location>
        <begin position="38"/>
        <end position="330"/>
    </location>
</feature>
<dbReference type="OrthoDB" id="94039at2759"/>
<dbReference type="InterPro" id="IPR029058">
    <property type="entry name" value="AB_hydrolase_fold"/>
</dbReference>
<dbReference type="RefSeq" id="XP_001880499.1">
    <property type="nucleotide sequence ID" value="XM_001880464.1"/>
</dbReference>
<dbReference type="InterPro" id="IPR050228">
    <property type="entry name" value="Carboxylesterase_BioH"/>
</dbReference>